<organism evidence="2 3">
    <name type="scientific">Vanilla planifolia</name>
    <name type="common">Vanilla</name>
    <dbReference type="NCBI Taxonomy" id="51239"/>
    <lineage>
        <taxon>Eukaryota</taxon>
        <taxon>Viridiplantae</taxon>
        <taxon>Streptophyta</taxon>
        <taxon>Embryophyta</taxon>
        <taxon>Tracheophyta</taxon>
        <taxon>Spermatophyta</taxon>
        <taxon>Magnoliopsida</taxon>
        <taxon>Liliopsida</taxon>
        <taxon>Asparagales</taxon>
        <taxon>Orchidaceae</taxon>
        <taxon>Vanilloideae</taxon>
        <taxon>Vanilleae</taxon>
        <taxon>Vanilla</taxon>
    </lineage>
</organism>
<proteinExistence type="predicted"/>
<feature type="compositionally biased region" description="Basic and acidic residues" evidence="1">
    <location>
        <begin position="72"/>
        <end position="99"/>
    </location>
</feature>
<evidence type="ECO:0000313" key="2">
    <source>
        <dbReference type="EMBL" id="KAG0502356.1"/>
    </source>
</evidence>
<reference evidence="2 3" key="1">
    <citation type="journal article" date="2020" name="Nat. Food">
        <title>A phased Vanilla planifolia genome enables genetic improvement of flavour and production.</title>
        <authorList>
            <person name="Hasing T."/>
            <person name="Tang H."/>
            <person name="Brym M."/>
            <person name="Khazi F."/>
            <person name="Huang T."/>
            <person name="Chambers A.H."/>
        </authorList>
    </citation>
    <scope>NUCLEOTIDE SEQUENCE [LARGE SCALE GENOMIC DNA]</scope>
    <source>
        <tissue evidence="2">Leaf</tissue>
    </source>
</reference>
<feature type="region of interest" description="Disordered" evidence="1">
    <location>
        <begin position="45"/>
        <end position="110"/>
    </location>
</feature>
<evidence type="ECO:0000256" key="1">
    <source>
        <dbReference type="SAM" id="MobiDB-lite"/>
    </source>
</evidence>
<dbReference type="Proteomes" id="UP000639772">
    <property type="component" value="Chromosome 1"/>
</dbReference>
<accession>A0A835S1S0</accession>
<protein>
    <submittedName>
        <fullName evidence="2">Uncharacterized protein</fullName>
    </submittedName>
</protein>
<sequence length="110" mass="12672">MQGRLKMKVTDCLYSVLKNSCVTGSSCGYAFVEFETEREMRHTYLVPSPQGEFTRKNREDSPPGTGARKSLPKAEKQKATMHQEDDHHHRRYVDKDSIKKEKKPVGFLIN</sequence>
<name>A0A835S1S0_VANPL</name>
<gene>
    <name evidence="2" type="ORF">HPP92_002428</name>
</gene>
<dbReference type="EMBL" id="JADCNM010000001">
    <property type="protein sequence ID" value="KAG0502356.1"/>
    <property type="molecule type" value="Genomic_DNA"/>
</dbReference>
<dbReference type="AlphaFoldDB" id="A0A835S1S0"/>
<evidence type="ECO:0000313" key="3">
    <source>
        <dbReference type="Proteomes" id="UP000639772"/>
    </source>
</evidence>
<comment type="caution">
    <text evidence="2">The sequence shown here is derived from an EMBL/GenBank/DDBJ whole genome shotgun (WGS) entry which is preliminary data.</text>
</comment>